<proteinExistence type="predicted"/>
<protein>
    <recommendedName>
        <fullName evidence="4">3-methyladenine DNA glycosidase</fullName>
    </recommendedName>
</protein>
<dbReference type="KEGG" id="aaf:AURANDRAFT_66301"/>
<accession>F0YGV3</accession>
<evidence type="ECO:0000313" key="2">
    <source>
        <dbReference type="EMBL" id="EGB05555.1"/>
    </source>
</evidence>
<feature type="signal peptide" evidence="1">
    <location>
        <begin position="1"/>
        <end position="19"/>
    </location>
</feature>
<dbReference type="InParanoid" id="F0YGV3"/>
<feature type="chain" id="PRO_5003261665" description="3-methyladenine DNA glycosidase" evidence="1">
    <location>
        <begin position="20"/>
        <end position="324"/>
    </location>
</feature>
<dbReference type="eggNOG" id="ENOG502S13W">
    <property type="taxonomic scope" value="Eukaryota"/>
</dbReference>
<keyword evidence="1" id="KW-0732">Signal</keyword>
<dbReference type="AlphaFoldDB" id="F0YGV3"/>
<reference evidence="2 3" key="1">
    <citation type="journal article" date="2011" name="Proc. Natl. Acad. Sci. U.S.A.">
        <title>Niche of harmful alga Aureococcus anophagefferens revealed through ecogenomics.</title>
        <authorList>
            <person name="Gobler C.J."/>
            <person name="Berry D.L."/>
            <person name="Dyhrman S.T."/>
            <person name="Wilhelm S.W."/>
            <person name="Salamov A."/>
            <person name="Lobanov A.V."/>
            <person name="Zhang Y."/>
            <person name="Collier J.L."/>
            <person name="Wurch L.L."/>
            <person name="Kustka A.B."/>
            <person name="Dill B.D."/>
            <person name="Shah M."/>
            <person name="VerBerkmoes N.C."/>
            <person name="Kuo A."/>
            <person name="Terry A."/>
            <person name="Pangilinan J."/>
            <person name="Lindquist E.A."/>
            <person name="Lucas S."/>
            <person name="Paulsen I.T."/>
            <person name="Hattenrath-Lehmann T.K."/>
            <person name="Talmage S.C."/>
            <person name="Walker E.A."/>
            <person name="Koch F."/>
            <person name="Burson A.M."/>
            <person name="Marcoval M.A."/>
            <person name="Tang Y.Z."/>
            <person name="Lecleir G.R."/>
            <person name="Coyne K.J."/>
            <person name="Berg G.M."/>
            <person name="Bertrand E.M."/>
            <person name="Saito M.A."/>
            <person name="Gladyshev V.N."/>
            <person name="Grigoriev I.V."/>
        </authorList>
    </citation>
    <scope>NUCLEOTIDE SEQUENCE [LARGE SCALE GENOMIC DNA]</scope>
    <source>
        <strain evidence="3">CCMP 1984</strain>
    </source>
</reference>
<evidence type="ECO:0000313" key="3">
    <source>
        <dbReference type="Proteomes" id="UP000002729"/>
    </source>
</evidence>
<dbReference type="RefSeq" id="XP_009039686.1">
    <property type="nucleotide sequence ID" value="XM_009041438.1"/>
</dbReference>
<evidence type="ECO:0000256" key="1">
    <source>
        <dbReference type="SAM" id="SignalP"/>
    </source>
</evidence>
<dbReference type="EMBL" id="GL833140">
    <property type="protein sequence ID" value="EGB05555.1"/>
    <property type="molecule type" value="Genomic_DNA"/>
</dbReference>
<gene>
    <name evidence="2" type="ORF">AURANDRAFT_66301</name>
</gene>
<dbReference type="OMA" id="NMDLYKW"/>
<keyword evidence="3" id="KW-1185">Reference proteome</keyword>
<sequence>MRLGALLMVSAAKSLVVLPRAEWAARAAAHRTRVADLLGGRPGDVAKTCAADPFLNFVFTYYKGDLGKPARLERLTAPAHVALEAGGDAEDGKLLWRRPDAAGGVRRFDPLGVSAPRLAALARGREVLSATSTKPPVWSCYGLHEWAMVYGGGGEPPPRHQALPLRLPQHRVDAVVDSNELRCTHFDAFRFYADGAKLCAKPRNRWQLSRDSQAAHEQPACLHAGMDLLRYALRLAPFLEPELLGDALAVAVDARKLDMRASPYDLRGAVATGDAAPVRVETAAGRRAYVAEQARLAEAAAPVRAALLDAYDAFFLERALRSGG</sequence>
<organism evidence="3">
    <name type="scientific">Aureococcus anophagefferens</name>
    <name type="common">Harmful bloom alga</name>
    <dbReference type="NCBI Taxonomy" id="44056"/>
    <lineage>
        <taxon>Eukaryota</taxon>
        <taxon>Sar</taxon>
        <taxon>Stramenopiles</taxon>
        <taxon>Ochrophyta</taxon>
        <taxon>Pelagophyceae</taxon>
        <taxon>Pelagomonadales</taxon>
        <taxon>Pelagomonadaceae</taxon>
        <taxon>Aureococcus</taxon>
    </lineage>
</organism>
<name>F0YGV3_AURAN</name>
<dbReference type="OrthoDB" id="10264981at2759"/>
<dbReference type="GeneID" id="20225736"/>
<dbReference type="Proteomes" id="UP000002729">
    <property type="component" value="Unassembled WGS sequence"/>
</dbReference>
<evidence type="ECO:0008006" key="4">
    <source>
        <dbReference type="Google" id="ProtNLM"/>
    </source>
</evidence>